<dbReference type="PANTHER" id="PTHR31579">
    <property type="entry name" value="OS03G0796600 PROTEIN"/>
    <property type="match status" value="1"/>
</dbReference>
<dbReference type="InterPro" id="IPR006502">
    <property type="entry name" value="PDDEXK-like"/>
</dbReference>
<evidence type="ECO:0000313" key="2">
    <source>
        <dbReference type="Proteomes" id="UP000325577"/>
    </source>
</evidence>
<name>A0A5J5A8Z8_9ASTE</name>
<proteinExistence type="predicted"/>
<organism evidence="1 2">
    <name type="scientific">Nyssa sinensis</name>
    <dbReference type="NCBI Taxonomy" id="561372"/>
    <lineage>
        <taxon>Eukaryota</taxon>
        <taxon>Viridiplantae</taxon>
        <taxon>Streptophyta</taxon>
        <taxon>Embryophyta</taxon>
        <taxon>Tracheophyta</taxon>
        <taxon>Spermatophyta</taxon>
        <taxon>Magnoliopsida</taxon>
        <taxon>eudicotyledons</taxon>
        <taxon>Gunneridae</taxon>
        <taxon>Pentapetalae</taxon>
        <taxon>asterids</taxon>
        <taxon>Cornales</taxon>
        <taxon>Nyssaceae</taxon>
        <taxon>Nyssa</taxon>
    </lineage>
</organism>
<dbReference type="OrthoDB" id="691424at2759"/>
<dbReference type="Pfam" id="PF04720">
    <property type="entry name" value="PDDEXK_6"/>
    <property type="match status" value="1"/>
</dbReference>
<keyword evidence="2" id="KW-1185">Reference proteome</keyword>
<evidence type="ECO:0000313" key="1">
    <source>
        <dbReference type="EMBL" id="KAA8526372.1"/>
    </source>
</evidence>
<gene>
    <name evidence="1" type="ORF">F0562_008425</name>
</gene>
<accession>A0A5J5A8Z8</accession>
<reference evidence="1 2" key="1">
    <citation type="submission" date="2019-09" db="EMBL/GenBank/DDBJ databases">
        <title>A chromosome-level genome assembly of the Chinese tupelo Nyssa sinensis.</title>
        <authorList>
            <person name="Yang X."/>
            <person name="Kang M."/>
            <person name="Yang Y."/>
            <person name="Xiong H."/>
            <person name="Wang M."/>
            <person name="Zhang Z."/>
            <person name="Wang Z."/>
            <person name="Wu H."/>
            <person name="Ma T."/>
            <person name="Liu J."/>
            <person name="Xi Z."/>
        </authorList>
    </citation>
    <scope>NUCLEOTIDE SEQUENCE [LARGE SCALE GENOMIC DNA]</scope>
    <source>
        <strain evidence="1">J267</strain>
        <tissue evidence="1">Leaf</tissue>
    </source>
</reference>
<dbReference type="AlphaFoldDB" id="A0A5J5A8Z8"/>
<dbReference type="Proteomes" id="UP000325577">
    <property type="component" value="Linkage Group LG3"/>
</dbReference>
<sequence>MAVSTGRSPMNCWNSGEPESASFMIFGFLEEVEDSPESSCNSVYAFDGEDFVEEEEDGNACNVEENRAFWESQDELLQATLSRTSSLESKIRHATKAALSELTLKGINCVCRSSAVADGCRNCLRREVSDRLRNAGYNCAICKSKWRSSPDIPSGEHTYLEVVEQVKVQEMER</sequence>
<dbReference type="PANTHER" id="PTHR31579:SF58">
    <property type="entry name" value="PLANT-SPECIFIC DOMAIN TIGR01615 FAMILY PROTEIN"/>
    <property type="match status" value="1"/>
</dbReference>
<protein>
    <submittedName>
        <fullName evidence="1">Uncharacterized protein</fullName>
    </submittedName>
</protein>
<dbReference type="EMBL" id="CM018046">
    <property type="protein sequence ID" value="KAA8526372.1"/>
    <property type="molecule type" value="Genomic_DNA"/>
</dbReference>